<dbReference type="Pfam" id="PF01814">
    <property type="entry name" value="Hemerythrin"/>
    <property type="match status" value="1"/>
</dbReference>
<evidence type="ECO:0000313" key="5">
    <source>
        <dbReference type="Proteomes" id="UP000245369"/>
    </source>
</evidence>
<dbReference type="RefSeq" id="WP_002959650.1">
    <property type="nucleotide sequence ID" value="NZ_CP029490.1"/>
</dbReference>
<dbReference type="InterPro" id="IPR007380">
    <property type="entry name" value="DUF438"/>
</dbReference>
<evidence type="ECO:0000313" key="4">
    <source>
        <dbReference type="EMBL" id="AWN20607.1"/>
    </source>
</evidence>
<evidence type="ECO:0000256" key="1">
    <source>
        <dbReference type="SAM" id="MobiDB-lite"/>
    </source>
</evidence>
<gene>
    <name evidence="4" type="ORF">DK182_04250</name>
</gene>
<dbReference type="InterPro" id="IPR035965">
    <property type="entry name" value="PAS-like_dom_sf"/>
</dbReference>
<evidence type="ECO:0000259" key="3">
    <source>
        <dbReference type="Pfam" id="PF04282"/>
    </source>
</evidence>
<proteinExistence type="predicted"/>
<feature type="compositionally biased region" description="Basic and acidic residues" evidence="1">
    <location>
        <begin position="272"/>
        <end position="284"/>
    </location>
</feature>
<reference evidence="4 5" key="1">
    <citation type="submission" date="2018-05" db="EMBL/GenBank/DDBJ databases">
        <title>Complete genome sequences of Streptococcus sobrinus.</title>
        <authorList>
            <person name="Sales M."/>
            <person name="Jensen P.A."/>
        </authorList>
    </citation>
    <scope>NUCLEOTIDE SEQUENCE [LARGE SCALE GENOMIC DNA]</scope>
    <source>
        <strain evidence="4 5">SL1</strain>
    </source>
</reference>
<feature type="region of interest" description="Disordered" evidence="1">
    <location>
        <begin position="258"/>
        <end position="298"/>
    </location>
</feature>
<feature type="domain" description="Hemerythrin-like" evidence="2">
    <location>
        <begin position="89"/>
        <end position="221"/>
    </location>
</feature>
<dbReference type="Pfam" id="PF04282">
    <property type="entry name" value="DUF438"/>
    <property type="match status" value="1"/>
</dbReference>
<dbReference type="PANTHER" id="PTHR39966">
    <property type="entry name" value="BLL2471 PROTEIN-RELATED"/>
    <property type="match status" value="1"/>
</dbReference>
<feature type="domain" description="DUF438" evidence="3">
    <location>
        <begin position="9"/>
        <end position="77"/>
    </location>
</feature>
<keyword evidence="5" id="KW-1185">Reference proteome</keyword>
<dbReference type="Pfam" id="PF13596">
    <property type="entry name" value="PAS_10"/>
    <property type="match status" value="1"/>
</dbReference>
<protein>
    <submittedName>
        <fullName evidence="4">DUF438 domain-containing protein</fullName>
    </submittedName>
</protein>
<dbReference type="Proteomes" id="UP000245369">
    <property type="component" value="Chromosome"/>
</dbReference>
<dbReference type="Gene3D" id="3.30.450.20">
    <property type="entry name" value="PAS domain"/>
    <property type="match status" value="1"/>
</dbReference>
<dbReference type="GeneID" id="93923727"/>
<evidence type="ECO:0000259" key="2">
    <source>
        <dbReference type="Pfam" id="PF01814"/>
    </source>
</evidence>
<accession>A0ABM6W4V6</accession>
<dbReference type="PANTHER" id="PTHR39966:SF3">
    <property type="entry name" value="DUF438 DOMAIN-CONTAINING PROTEIN"/>
    <property type="match status" value="1"/>
</dbReference>
<dbReference type="Gene3D" id="1.20.120.520">
    <property type="entry name" value="nmb1532 protein domain like"/>
    <property type="match status" value="1"/>
</dbReference>
<name>A0ABM6W4V6_9STRE</name>
<dbReference type="SUPFAM" id="SSF55785">
    <property type="entry name" value="PYP-like sensor domain (PAS domain)"/>
    <property type="match status" value="1"/>
</dbReference>
<dbReference type="EMBL" id="CP029490">
    <property type="protein sequence ID" value="AWN20607.1"/>
    <property type="molecule type" value="Genomic_DNA"/>
</dbReference>
<sequence length="469" mass="54373">MAEERIEILKDILVALHHGASQESVQERFNQNFQGVSALEISLMEHELMSDEKSGVTFEDVMDLCDVHANLFKNAVQGVEVADSDQPGHPVYVFKQENLALRGALLRIRRLLENLAQPENEEFQTDILKGLKNQIRLLGQFRRHYQRKEELFFPIMESYGHDSPPRVMWGVDDEIRQLFKDFQTKVEELPALEISIVRQSFEAFADEFEQMIFKEESILLMILLEIFTQDDWLKIAEESEAIGYAIVKPEEVWIPKRESFEPNQPSPADSNQLERDSKVVDEQTSKQSQANNPRPLDWDATNKQEQIIETPAGQFPLTFEPRKEALDRQVPQKFTNGYLSLDQANLILDHLPLEVTFVNKDDIFQYYNNSVPAKDMIFKRVPSQIGRDVELCHPPRVLDKVKKVFELLKTGQKDKVTMWFKSQKKGKFVYVTYAAVRDQAGEFQGVLEYVQDIQPFFDLEGDSQRDIID</sequence>
<dbReference type="InterPro" id="IPR012312">
    <property type="entry name" value="Hemerythrin-like"/>
</dbReference>
<organism evidence="4 5">
    <name type="scientific">Streptococcus sobrinus</name>
    <dbReference type="NCBI Taxonomy" id="1310"/>
    <lineage>
        <taxon>Bacteria</taxon>
        <taxon>Bacillati</taxon>
        <taxon>Bacillota</taxon>
        <taxon>Bacilli</taxon>
        <taxon>Lactobacillales</taxon>
        <taxon>Streptococcaceae</taxon>
        <taxon>Streptococcus</taxon>
    </lineage>
</organism>
<feature type="compositionally biased region" description="Polar residues" evidence="1">
    <location>
        <begin position="261"/>
        <end position="271"/>
    </location>
</feature>